<dbReference type="EMBL" id="CAJVPQ010013830">
    <property type="protein sequence ID" value="CAG8737221.1"/>
    <property type="molecule type" value="Genomic_DNA"/>
</dbReference>
<dbReference type="OrthoDB" id="2378177at2759"/>
<dbReference type="Proteomes" id="UP000789570">
    <property type="component" value="Unassembled WGS sequence"/>
</dbReference>
<protein>
    <submittedName>
        <fullName evidence="1">1230_t:CDS:1</fullName>
    </submittedName>
</protein>
<evidence type="ECO:0000313" key="1">
    <source>
        <dbReference type="EMBL" id="CAG8737221.1"/>
    </source>
</evidence>
<name>A0A9N9IIL2_9GLOM</name>
<comment type="caution">
    <text evidence="1">The sequence shown here is derived from an EMBL/GenBank/DDBJ whole genome shotgun (WGS) entry which is preliminary data.</text>
</comment>
<sequence>MSKEFTSRHPNREQSTILMATKTTKIRSKVRCNCKKYNNNWVDSRTHNKYYAFYISKISTSYSTSLQQKNFSADIQIFDYDLALSMNSSRINQNKESEQSSCLTNNEENVFYLDVDKLLMDDIKQILNDDNDTPDKQYTPFDHNDIDTDSDLKYSEINIKFDKLWILP</sequence>
<organism evidence="1 2">
    <name type="scientific">Funneliformis caledonium</name>
    <dbReference type="NCBI Taxonomy" id="1117310"/>
    <lineage>
        <taxon>Eukaryota</taxon>
        <taxon>Fungi</taxon>
        <taxon>Fungi incertae sedis</taxon>
        <taxon>Mucoromycota</taxon>
        <taxon>Glomeromycotina</taxon>
        <taxon>Glomeromycetes</taxon>
        <taxon>Glomerales</taxon>
        <taxon>Glomeraceae</taxon>
        <taxon>Funneliformis</taxon>
    </lineage>
</organism>
<reference evidence="1" key="1">
    <citation type="submission" date="2021-06" db="EMBL/GenBank/DDBJ databases">
        <authorList>
            <person name="Kallberg Y."/>
            <person name="Tangrot J."/>
            <person name="Rosling A."/>
        </authorList>
    </citation>
    <scope>NUCLEOTIDE SEQUENCE</scope>
    <source>
        <strain evidence="1">UK204</strain>
    </source>
</reference>
<gene>
    <name evidence="1" type="ORF">FCALED_LOCUS15379</name>
</gene>
<keyword evidence="2" id="KW-1185">Reference proteome</keyword>
<evidence type="ECO:0000313" key="2">
    <source>
        <dbReference type="Proteomes" id="UP000789570"/>
    </source>
</evidence>
<dbReference type="AlphaFoldDB" id="A0A9N9IIL2"/>
<proteinExistence type="predicted"/>
<accession>A0A9N9IIL2</accession>